<dbReference type="NCBIfam" id="TIGR05002">
    <property type="entry name" value="NxxGxxAF_repeat"/>
    <property type="match status" value="2"/>
</dbReference>
<proteinExistence type="predicted"/>
<dbReference type="Pfam" id="PF24251">
    <property type="entry name" value="DUF7453"/>
    <property type="match status" value="2"/>
</dbReference>
<organism evidence="1 2">
    <name type="scientific">Aeoliella mucimassa</name>
    <dbReference type="NCBI Taxonomy" id="2527972"/>
    <lineage>
        <taxon>Bacteria</taxon>
        <taxon>Pseudomonadati</taxon>
        <taxon>Planctomycetota</taxon>
        <taxon>Planctomycetia</taxon>
        <taxon>Pirellulales</taxon>
        <taxon>Lacipirellulaceae</taxon>
        <taxon>Aeoliella</taxon>
    </lineage>
</organism>
<keyword evidence="2" id="KW-1185">Reference proteome</keyword>
<dbReference type="InterPro" id="IPR018247">
    <property type="entry name" value="EF_Hand_1_Ca_BS"/>
</dbReference>
<evidence type="ECO:0000313" key="2">
    <source>
        <dbReference type="Proteomes" id="UP000315750"/>
    </source>
</evidence>
<gene>
    <name evidence="1" type="ORF">Pan181_11510</name>
</gene>
<dbReference type="AlphaFoldDB" id="A0A518AJV2"/>
<accession>A0A518AJV2</accession>
<sequence length="577" mass="60300">MTACWRWLIGGLLAIVPQVSWAEFEVAALAGDASPDGNGSLALFAAPALNDLGQVSFLSQLSGTNAGSSDDIGFFRRDSGGLVNILRTGDTYLGETVIGFQPTIASLDNHSFVSGVTGVTQGAGFLLHGFRGNGSTIAPHVPLYSASPTGNNSLFRLTATGYNYDGDLIYSAIYDGTNAEQGLYRQLRGQNTTTLALQGDTAPRGGTFGRLGFGSTQNRVGDVATFATVEQGSSTDIESLLRVVGSNLEELVRQEDVANDGSTTIESLLGPATFIGNSQNVAFVAEYSQPGVLRDGVFLAGDNGIELIAPGLLPGSPTAADEIRVFGISDDDTVGFTTEFIGGGLDALSGVYTADVDELTLVALEDTLVPRGGRYFRRFFDNSATINESGDLVFMAELSNTRNGSVSGRGLYHYSESTGLSTIVETGDDLAGEEVTGLEFSGTPLVSPTQFPDATLAGLNNLGQVAFLFVLDSGSAEGIAIWTPDALPGDFNGDGLVNLADYTVWRDHLGAADESAINNAGDGLAGVDFGDYDLWKANFGVGTSTGIAAASVPEPCTLHLMLLVGLSIVFTRWAVYR</sequence>
<dbReference type="RefSeq" id="WP_145245886.1">
    <property type="nucleotide sequence ID" value="NZ_CP036278.1"/>
</dbReference>
<dbReference type="PROSITE" id="PS00018">
    <property type="entry name" value="EF_HAND_1"/>
    <property type="match status" value="1"/>
</dbReference>
<dbReference type="KEGG" id="amuc:Pan181_11510"/>
<name>A0A518AJV2_9BACT</name>
<dbReference type="OrthoDB" id="269409at2"/>
<dbReference type="EMBL" id="CP036278">
    <property type="protein sequence ID" value="QDU54966.1"/>
    <property type="molecule type" value="Genomic_DNA"/>
</dbReference>
<protein>
    <submittedName>
        <fullName evidence="1">Uncharacterized protein</fullName>
    </submittedName>
</protein>
<dbReference type="Proteomes" id="UP000315750">
    <property type="component" value="Chromosome"/>
</dbReference>
<evidence type="ECO:0000313" key="1">
    <source>
        <dbReference type="EMBL" id="QDU54966.1"/>
    </source>
</evidence>
<reference evidence="1 2" key="1">
    <citation type="submission" date="2019-02" db="EMBL/GenBank/DDBJ databases">
        <title>Deep-cultivation of Planctomycetes and their phenomic and genomic characterization uncovers novel biology.</title>
        <authorList>
            <person name="Wiegand S."/>
            <person name="Jogler M."/>
            <person name="Boedeker C."/>
            <person name="Pinto D."/>
            <person name="Vollmers J."/>
            <person name="Rivas-Marin E."/>
            <person name="Kohn T."/>
            <person name="Peeters S.H."/>
            <person name="Heuer A."/>
            <person name="Rast P."/>
            <person name="Oberbeckmann S."/>
            <person name="Bunk B."/>
            <person name="Jeske O."/>
            <person name="Meyerdierks A."/>
            <person name="Storesund J.E."/>
            <person name="Kallscheuer N."/>
            <person name="Luecker S."/>
            <person name="Lage O.M."/>
            <person name="Pohl T."/>
            <person name="Merkel B.J."/>
            <person name="Hornburger P."/>
            <person name="Mueller R.-W."/>
            <person name="Bruemmer F."/>
            <person name="Labrenz M."/>
            <person name="Spormann A.M."/>
            <person name="Op den Camp H."/>
            <person name="Overmann J."/>
            <person name="Amann R."/>
            <person name="Jetten M.S.M."/>
            <person name="Mascher T."/>
            <person name="Medema M.H."/>
            <person name="Devos D.P."/>
            <person name="Kaster A.-K."/>
            <person name="Ovreas L."/>
            <person name="Rohde M."/>
            <person name="Galperin M.Y."/>
            <person name="Jogler C."/>
        </authorList>
    </citation>
    <scope>NUCLEOTIDE SEQUENCE [LARGE SCALE GENOMIC DNA]</scope>
    <source>
        <strain evidence="1 2">Pan181</strain>
    </source>
</reference>
<dbReference type="InterPro" id="IPR055876">
    <property type="entry name" value="DUF7453"/>
</dbReference>